<keyword evidence="3" id="KW-0808">Transferase</keyword>
<keyword evidence="3" id="KW-0328">Glycosyltransferase</keyword>
<evidence type="ECO:0000313" key="4">
    <source>
        <dbReference type="Proteomes" id="UP001149400"/>
    </source>
</evidence>
<dbReference type="EMBL" id="JAJUBC010000003">
    <property type="protein sequence ID" value="MDD1792316.1"/>
    <property type="molecule type" value="Genomic_DNA"/>
</dbReference>
<reference evidence="3" key="1">
    <citation type="submission" date="2021-12" db="EMBL/GenBank/DDBJ databases">
        <title>Enterovibrio ZSDZ35 sp. nov. and Enterovibrio ZSDZ42 sp. nov., isolated from coastal seawater in Qingdao.</title>
        <authorList>
            <person name="Zhang P."/>
        </authorList>
    </citation>
    <scope>NUCLEOTIDE SEQUENCE</scope>
    <source>
        <strain evidence="3">ZSDZ42</strain>
    </source>
</reference>
<organism evidence="3 4">
    <name type="scientific">Enterovibrio gelatinilyticus</name>
    <dbReference type="NCBI Taxonomy" id="2899819"/>
    <lineage>
        <taxon>Bacteria</taxon>
        <taxon>Pseudomonadati</taxon>
        <taxon>Pseudomonadota</taxon>
        <taxon>Gammaproteobacteria</taxon>
        <taxon>Vibrionales</taxon>
        <taxon>Vibrionaceae</taxon>
        <taxon>Enterovibrio</taxon>
    </lineage>
</organism>
<dbReference type="CDD" id="cd06223">
    <property type="entry name" value="PRTases_typeI"/>
    <property type="match status" value="1"/>
</dbReference>
<keyword evidence="4" id="KW-1185">Reference proteome</keyword>
<feature type="domain" description="TRSP" evidence="1">
    <location>
        <begin position="263"/>
        <end position="345"/>
    </location>
</feature>
<dbReference type="InterPro" id="IPR011214">
    <property type="entry name" value="UCP020967"/>
</dbReference>
<dbReference type="Proteomes" id="UP001149400">
    <property type="component" value="Unassembled WGS sequence"/>
</dbReference>
<dbReference type="PIRSF" id="PIRSF020967">
    <property type="entry name" value="UCP020967"/>
    <property type="match status" value="1"/>
</dbReference>
<feature type="domain" description="Orotate phosphoribosyltransferase-like" evidence="2">
    <location>
        <begin position="27"/>
        <end position="212"/>
    </location>
</feature>
<dbReference type="SUPFAM" id="SSF53271">
    <property type="entry name" value="PRTase-like"/>
    <property type="match status" value="1"/>
</dbReference>
<sequence length="362" mass="41255">MQRNQHTISNGKLDIVVKCSQYPIDELLSFASRENPKRGYLFVSKVLGKHWAVKPSRMRKTYDSLSTLIGSDVSTFVVGMSETATGLGAGVADSLARSQTNDVYYQHTTRHQLNDTVWLKVEESHSHATSHLLYQPEKSLLDKVKQCQRLLLVDDEISTGKTLKRLGDALLDKGCCIEEVVIVSLVNWLDVEHKEQFTEWPVNVRFVSLLEGSFAFEERPNLDLSLPRNTDKDFSLMNSRRDLGRLPIKMPYAGEIPSLNVEGPITIIGDGEHLYFPFLVAEKAESDGRDVVFQSTSRSPIMLGDAIKSKLSFRVDHREVEHYIYNLESEGRTSLHFIEDERLRQQHQLARHYPVSQYCESE</sequence>
<evidence type="ECO:0000313" key="3">
    <source>
        <dbReference type="EMBL" id="MDD1792316.1"/>
    </source>
</evidence>
<gene>
    <name evidence="3" type="ORF">LRP50_04150</name>
</gene>
<dbReference type="InterPro" id="IPR000836">
    <property type="entry name" value="PRTase_dom"/>
</dbReference>
<dbReference type="GO" id="GO:0016757">
    <property type="term" value="F:glycosyltransferase activity"/>
    <property type="evidence" value="ECO:0007669"/>
    <property type="project" value="UniProtKB-KW"/>
</dbReference>
<name>A0ABT5QWB8_9GAMM</name>
<evidence type="ECO:0000259" key="1">
    <source>
        <dbReference type="Pfam" id="PF12500"/>
    </source>
</evidence>
<proteinExistence type="predicted"/>
<evidence type="ECO:0000259" key="2">
    <source>
        <dbReference type="Pfam" id="PF15609"/>
    </source>
</evidence>
<dbReference type="RefSeq" id="WP_274163226.1">
    <property type="nucleotide sequence ID" value="NZ_JAJUBC010000003.1"/>
</dbReference>
<dbReference type="Gene3D" id="3.40.50.2020">
    <property type="match status" value="1"/>
</dbReference>
<dbReference type="Pfam" id="PF12500">
    <property type="entry name" value="TRSP"/>
    <property type="match status" value="1"/>
</dbReference>
<dbReference type="InterPro" id="IPR041688">
    <property type="entry name" value="PRTase_2"/>
</dbReference>
<dbReference type="InterPro" id="IPR029057">
    <property type="entry name" value="PRTase-like"/>
</dbReference>
<comment type="caution">
    <text evidence="3">The sequence shown here is derived from an EMBL/GenBank/DDBJ whole genome shotgun (WGS) entry which is preliminary data.</text>
</comment>
<dbReference type="InterPro" id="IPR022537">
    <property type="entry name" value="TRSP_dom"/>
</dbReference>
<accession>A0ABT5QWB8</accession>
<protein>
    <submittedName>
        <fullName evidence="3">Phosphoribosyltransferase family protein</fullName>
    </submittedName>
</protein>
<dbReference type="Pfam" id="PF15609">
    <property type="entry name" value="PRTase_2"/>
    <property type="match status" value="1"/>
</dbReference>